<dbReference type="AlphaFoldDB" id="A0A9X4KDE4"/>
<name>A0A9X4KDE4_9BACL</name>
<accession>A0A9X4KDE4</accession>
<gene>
    <name evidence="1" type="ORF">OMP38_03205</name>
</gene>
<dbReference type="Gene3D" id="3.40.50.300">
    <property type="entry name" value="P-loop containing nucleotide triphosphate hydrolases"/>
    <property type="match status" value="1"/>
</dbReference>
<proteinExistence type="predicted"/>
<dbReference type="Proteomes" id="UP001153387">
    <property type="component" value="Unassembled WGS sequence"/>
</dbReference>
<sequence>MKIERTYRNSQQLIDIAGKFVMQNPSQFRKDLLSDKSMSQPIQVMGYKKEAIVALKRAIADIAEHSGSSSEIMLLGRNNFDVNFIDQDDEFEKKVR</sequence>
<reference evidence="1 2" key="1">
    <citation type="submission" date="2022-10" db="EMBL/GenBank/DDBJ databases">
        <title>Comparative genomic analysis of Cohnella hashimotonis sp. nov., isolated from the International Space Station.</title>
        <authorList>
            <person name="Simpson A."/>
            <person name="Venkateswaran K."/>
        </authorList>
    </citation>
    <scope>NUCLEOTIDE SEQUENCE [LARGE SCALE GENOMIC DNA]</scope>
    <source>
        <strain evidence="1 2">DSM 18997</strain>
    </source>
</reference>
<keyword evidence="2" id="KW-1185">Reference proteome</keyword>
<dbReference type="EMBL" id="JAPDHZ010000002">
    <property type="protein sequence ID" value="MDG0789971.1"/>
    <property type="molecule type" value="Genomic_DNA"/>
</dbReference>
<comment type="caution">
    <text evidence="1">The sequence shown here is derived from an EMBL/GenBank/DDBJ whole genome shotgun (WGS) entry which is preliminary data.</text>
</comment>
<evidence type="ECO:0000313" key="2">
    <source>
        <dbReference type="Proteomes" id="UP001153387"/>
    </source>
</evidence>
<dbReference type="InterPro" id="IPR027417">
    <property type="entry name" value="P-loop_NTPase"/>
</dbReference>
<dbReference type="RefSeq" id="WP_277563857.1">
    <property type="nucleotide sequence ID" value="NZ_JAPDHZ010000002.1"/>
</dbReference>
<organism evidence="1 2">
    <name type="scientific">Cohnella ginsengisoli</name>
    <dbReference type="NCBI Taxonomy" id="425004"/>
    <lineage>
        <taxon>Bacteria</taxon>
        <taxon>Bacillati</taxon>
        <taxon>Bacillota</taxon>
        <taxon>Bacilli</taxon>
        <taxon>Bacillales</taxon>
        <taxon>Paenibacillaceae</taxon>
        <taxon>Cohnella</taxon>
    </lineage>
</organism>
<protein>
    <submittedName>
        <fullName evidence="1">Uncharacterized protein</fullName>
    </submittedName>
</protein>
<evidence type="ECO:0000313" key="1">
    <source>
        <dbReference type="EMBL" id="MDG0789971.1"/>
    </source>
</evidence>